<organism evidence="5 6">
    <name type="scientific">Heterodera schachtii</name>
    <name type="common">Sugarbeet cyst nematode worm</name>
    <name type="synonym">Tylenchus schachtii</name>
    <dbReference type="NCBI Taxonomy" id="97005"/>
    <lineage>
        <taxon>Eukaryota</taxon>
        <taxon>Metazoa</taxon>
        <taxon>Ecdysozoa</taxon>
        <taxon>Nematoda</taxon>
        <taxon>Chromadorea</taxon>
        <taxon>Rhabditida</taxon>
        <taxon>Tylenchina</taxon>
        <taxon>Tylenchomorpha</taxon>
        <taxon>Tylenchoidea</taxon>
        <taxon>Heteroderidae</taxon>
        <taxon>Heteroderinae</taxon>
        <taxon>Heterodera</taxon>
    </lineage>
</organism>
<dbReference type="PROSITE" id="PS00941">
    <property type="entry name" value="CARBOXYLESTERASE_B_2"/>
    <property type="match status" value="1"/>
</dbReference>
<feature type="transmembrane region" description="Helical" evidence="3">
    <location>
        <begin position="711"/>
        <end position="734"/>
    </location>
</feature>
<proteinExistence type="inferred from homology"/>
<evidence type="ECO:0000313" key="5">
    <source>
        <dbReference type="EMBL" id="KAL3097053.1"/>
    </source>
</evidence>
<dbReference type="AlphaFoldDB" id="A0ABD2K2G7"/>
<dbReference type="Pfam" id="PF00135">
    <property type="entry name" value="COesterase"/>
    <property type="match status" value="1"/>
</dbReference>
<dbReference type="SUPFAM" id="SSF53474">
    <property type="entry name" value="alpha/beta-Hydrolases"/>
    <property type="match status" value="1"/>
</dbReference>
<evidence type="ECO:0000256" key="1">
    <source>
        <dbReference type="ARBA" id="ARBA00005964"/>
    </source>
</evidence>
<keyword evidence="6" id="KW-1185">Reference proteome</keyword>
<feature type="domain" description="Carboxylesterase type B" evidence="4">
    <location>
        <begin position="184"/>
        <end position="371"/>
    </location>
</feature>
<comment type="similarity">
    <text evidence="1">Belongs to the type-B carboxylesterase/lipase family.</text>
</comment>
<comment type="caution">
    <text evidence="5">The sequence shown here is derived from an EMBL/GenBank/DDBJ whole genome shotgun (WGS) entry which is preliminary data.</text>
</comment>
<dbReference type="PANTHER" id="PTHR43903">
    <property type="entry name" value="NEUROLIGIN"/>
    <property type="match status" value="1"/>
</dbReference>
<dbReference type="EMBL" id="JBICCN010000056">
    <property type="protein sequence ID" value="KAL3097053.1"/>
    <property type="molecule type" value="Genomic_DNA"/>
</dbReference>
<dbReference type="Gene3D" id="3.40.50.1820">
    <property type="entry name" value="alpha/beta hydrolase"/>
    <property type="match status" value="1"/>
</dbReference>
<sequence>MDKERAFGIYGTAVGSAQWHFVPSTNTSEKRLFGGRKGIGRKGCVYSILVLYFLCLSSVLPFVHPSMYVSVPRPLSSSSFTFSSSSLSSSSSSSAFSSFSFRSINLLRFNFLPLFLLLLPIFALCQHSVRHSAASFVYSTDSDGLRNAAAAASEAADDGEEALSLDDETTAVAGRLRKTHPIELTIDSGSIRGEYLTIGANEFAVFKGIPYAAPPVGSLRFQMPEPPAKWRGVMNASQYPPMCAQRPRDRKVDPVKLYKIHVSEDCLYLNLFAPSQFTNDTYPVIVWVHGGRFQYGSSADYPQNAILNNLVSRKAIFVSVNYRLGPMGFLSTGDSVLPGNLGLWDLMLSLKWVQINAHVFGGDPNNVMMVSERLFHKVMLMSGTAVSPGAVRDTAINGTWQLDARLHCRSFNSSELLECFKKQLRDEILAFEPNADPDYDVFVPIVDGEDGLIPEDPETMAFSRRKHPIMLGTTRDESALSMLLLNEKNVNMTDGLSVMVAEQLVDNLTQGYSGFTNHRLIREGAMHEYVWTRVDPSLKVSALNESILEMFSHFWFDSPTARLANYYSRQAVPVFLYSFDHVSENFETQRVFHGSDEMFLFQLERRFLETRKDRNWQLDKRVTELFAEMVVNFLKYDDPTPELGRFPFNWTSSTSSNLDFLSITDSPTMNVGFRWQAHVFWNKYVEHLDSVDVGNLQKIAYLDKQLGDYQLATWMLLFCSLFFFAILVGLACYCTRKETDEDEL</sequence>
<protein>
    <recommendedName>
        <fullName evidence="4">Carboxylesterase type B domain-containing protein</fullName>
    </recommendedName>
</protein>
<dbReference type="InterPro" id="IPR002018">
    <property type="entry name" value="CarbesteraseB"/>
</dbReference>
<evidence type="ECO:0000256" key="3">
    <source>
        <dbReference type="SAM" id="Phobius"/>
    </source>
</evidence>
<accession>A0ABD2K2G7</accession>
<evidence type="ECO:0000313" key="6">
    <source>
        <dbReference type="Proteomes" id="UP001620645"/>
    </source>
</evidence>
<name>A0ABD2K2G7_HETSC</name>
<keyword evidence="2" id="KW-0732">Signal</keyword>
<feature type="transmembrane region" description="Helical" evidence="3">
    <location>
        <begin position="43"/>
        <end position="60"/>
    </location>
</feature>
<evidence type="ECO:0000259" key="4">
    <source>
        <dbReference type="Pfam" id="PF00135"/>
    </source>
</evidence>
<keyword evidence="3" id="KW-1133">Transmembrane helix</keyword>
<gene>
    <name evidence="5" type="ORF">niasHS_002769</name>
</gene>
<keyword evidence="3" id="KW-0812">Transmembrane</keyword>
<dbReference type="InterPro" id="IPR051093">
    <property type="entry name" value="Neuroligin/BSAL"/>
</dbReference>
<dbReference type="InterPro" id="IPR019819">
    <property type="entry name" value="Carboxylesterase_B_CS"/>
</dbReference>
<reference evidence="5 6" key="1">
    <citation type="submission" date="2024-10" db="EMBL/GenBank/DDBJ databases">
        <authorList>
            <person name="Kim D."/>
        </authorList>
    </citation>
    <scope>NUCLEOTIDE SEQUENCE [LARGE SCALE GENOMIC DNA]</scope>
    <source>
        <strain evidence="5">Taebaek</strain>
    </source>
</reference>
<keyword evidence="3" id="KW-0472">Membrane</keyword>
<evidence type="ECO:0000256" key="2">
    <source>
        <dbReference type="ARBA" id="ARBA00022729"/>
    </source>
</evidence>
<dbReference type="Proteomes" id="UP001620645">
    <property type="component" value="Unassembled WGS sequence"/>
</dbReference>
<dbReference type="InterPro" id="IPR029058">
    <property type="entry name" value="AB_hydrolase_fold"/>
</dbReference>